<dbReference type="InterPro" id="IPR036291">
    <property type="entry name" value="NAD(P)-bd_dom_sf"/>
</dbReference>
<dbReference type="CDD" id="cd05250">
    <property type="entry name" value="CC3_like_SDR_a"/>
    <property type="match status" value="1"/>
</dbReference>
<protein>
    <recommendedName>
        <fullName evidence="2">Protein HTATIP2</fullName>
    </recommendedName>
</protein>
<dbReference type="AlphaFoldDB" id="A0AA88YC51"/>
<dbReference type="GO" id="GO:0003824">
    <property type="term" value="F:catalytic activity"/>
    <property type="evidence" value="ECO:0007669"/>
    <property type="project" value="UniProtKB-ARBA"/>
</dbReference>
<evidence type="ECO:0000256" key="2">
    <source>
        <dbReference type="ARBA" id="ARBA00093604"/>
    </source>
</evidence>
<dbReference type="PANTHER" id="PTHR14097:SF7">
    <property type="entry name" value="OXIDOREDUCTASE HTATIP2"/>
    <property type="match status" value="1"/>
</dbReference>
<dbReference type="EMBL" id="VSWD01000005">
    <property type="protein sequence ID" value="KAK3102547.1"/>
    <property type="molecule type" value="Genomic_DNA"/>
</dbReference>
<organism evidence="4 5">
    <name type="scientific">Pinctada imbricata</name>
    <name type="common">Atlantic pearl-oyster</name>
    <name type="synonym">Pinctada martensii</name>
    <dbReference type="NCBI Taxonomy" id="66713"/>
    <lineage>
        <taxon>Eukaryota</taxon>
        <taxon>Metazoa</taxon>
        <taxon>Spiralia</taxon>
        <taxon>Lophotrochozoa</taxon>
        <taxon>Mollusca</taxon>
        <taxon>Bivalvia</taxon>
        <taxon>Autobranchia</taxon>
        <taxon>Pteriomorphia</taxon>
        <taxon>Pterioida</taxon>
        <taxon>Pterioidea</taxon>
        <taxon>Pteriidae</taxon>
        <taxon>Pinctada</taxon>
    </lineage>
</organism>
<evidence type="ECO:0000259" key="3">
    <source>
        <dbReference type="Pfam" id="PF13460"/>
    </source>
</evidence>
<evidence type="ECO:0000256" key="1">
    <source>
        <dbReference type="ARBA" id="ARBA00093483"/>
    </source>
</evidence>
<accession>A0AA88YC51</accession>
<proteinExistence type="predicted"/>
<evidence type="ECO:0000313" key="5">
    <source>
        <dbReference type="Proteomes" id="UP001186944"/>
    </source>
</evidence>
<dbReference type="PANTHER" id="PTHR14097">
    <property type="entry name" value="OXIDOREDUCTASE HTATIP2"/>
    <property type="match status" value="1"/>
</dbReference>
<comment type="subunit">
    <text evidence="1">Monomer. Forms homodimers during oxidative stress. Interacts (via N-terminus) with elongation factor EEF1A1 (via middle-region); the interaction is direct and competes with EEF1A1 binding to guanyl-nucleotide exchange factor EEF1B2, thereby inhibiting GDP for GTP exchange and reactivation of EEF1A1. Interacts with nuclear transport receptors XPO4, IPO5/RANBP5, IPO7, IPO9 and KPNB1 as well as GCN1L1/GCN1 and LRPPRC probably through their HEAT repeats. Binds NCOA5/CIA.</text>
</comment>
<dbReference type="Gene3D" id="3.40.50.720">
    <property type="entry name" value="NAD(P)-binding Rossmann-like Domain"/>
    <property type="match status" value="1"/>
</dbReference>
<dbReference type="GO" id="GO:0005737">
    <property type="term" value="C:cytoplasm"/>
    <property type="evidence" value="ECO:0007669"/>
    <property type="project" value="TreeGrafter"/>
</dbReference>
<dbReference type="InterPro" id="IPR016040">
    <property type="entry name" value="NAD(P)-bd_dom"/>
</dbReference>
<dbReference type="Pfam" id="PF13460">
    <property type="entry name" value="NAD_binding_10"/>
    <property type="match status" value="1"/>
</dbReference>
<comment type="caution">
    <text evidence="4">The sequence shown here is derived from an EMBL/GenBank/DDBJ whole genome shotgun (WGS) entry which is preliminary data.</text>
</comment>
<keyword evidence="5" id="KW-1185">Reference proteome</keyword>
<dbReference type="SUPFAM" id="SSF51735">
    <property type="entry name" value="NAD(P)-binding Rossmann-fold domains"/>
    <property type="match status" value="1"/>
</dbReference>
<feature type="domain" description="NAD(P)-binding" evidence="3">
    <location>
        <begin position="25"/>
        <end position="138"/>
    </location>
</feature>
<gene>
    <name evidence="4" type="ORF">FSP39_012099</name>
</gene>
<name>A0AA88YC51_PINIB</name>
<dbReference type="GO" id="GO:0051170">
    <property type="term" value="P:import into nucleus"/>
    <property type="evidence" value="ECO:0007669"/>
    <property type="project" value="TreeGrafter"/>
</dbReference>
<dbReference type="Proteomes" id="UP001186944">
    <property type="component" value="Unassembled WGS sequence"/>
</dbReference>
<evidence type="ECO:0000313" key="4">
    <source>
        <dbReference type="EMBL" id="KAK3102547.1"/>
    </source>
</evidence>
<sequence length="247" mass="27916">MALDTQAKLEKFRAEKHSAFIMGYTGETGKEIVRELANLKLFERVLLIGRRKIDLGPDIGPEFEQVLVDFENIESHEEIFEGIDVGICCLGTTRQAAKSAQNFVRIDHDFVLRTASLAKSSSCKHFLYQSSHGADKNSSILYSRTKGQVEEALKVMHFQRLSIFRPGLLLCNREESRPSEFFFRTLLKPISYFFPTAITSPTEVVARAIVNNIISAPDNNTEVYENRAIHFLAGKSKKCETLTHAEL</sequence>
<reference evidence="4" key="1">
    <citation type="submission" date="2019-08" db="EMBL/GenBank/DDBJ databases">
        <title>The improved chromosome-level genome for the pearl oyster Pinctada fucata martensii using PacBio sequencing and Hi-C.</title>
        <authorList>
            <person name="Zheng Z."/>
        </authorList>
    </citation>
    <scope>NUCLEOTIDE SEQUENCE</scope>
    <source>
        <strain evidence="4">ZZ-2019</strain>
        <tissue evidence="4">Adductor muscle</tissue>
    </source>
</reference>